<evidence type="ECO:0000313" key="3">
    <source>
        <dbReference type="Proteomes" id="UP000315226"/>
    </source>
</evidence>
<dbReference type="RefSeq" id="WP_141297090.1">
    <property type="nucleotide sequence ID" value="NZ_BJMN01000019.1"/>
</dbReference>
<keyword evidence="1" id="KW-0472">Membrane</keyword>
<keyword evidence="1" id="KW-0812">Transmembrane</keyword>
<evidence type="ECO:0000256" key="1">
    <source>
        <dbReference type="SAM" id="Phobius"/>
    </source>
</evidence>
<evidence type="ECO:0000313" key="2">
    <source>
        <dbReference type="EMBL" id="GEB57550.1"/>
    </source>
</evidence>
<proteinExistence type="predicted"/>
<gene>
    <name evidence="2" type="ORF">SGA01_31550</name>
</gene>
<comment type="caution">
    <text evidence="2">The sequence shown here is derived from an EMBL/GenBank/DDBJ whole genome shotgun (WGS) entry which is preliminary data.</text>
</comment>
<name>A0A4Y3RNY2_9ACTN</name>
<dbReference type="EMBL" id="BJMN01000019">
    <property type="protein sequence ID" value="GEB57550.1"/>
    <property type="molecule type" value="Genomic_DNA"/>
</dbReference>
<protein>
    <submittedName>
        <fullName evidence="2">Uncharacterized protein</fullName>
    </submittedName>
</protein>
<reference evidence="2 3" key="1">
    <citation type="submission" date="2019-06" db="EMBL/GenBank/DDBJ databases">
        <title>Whole genome shotgun sequence of Streptomyces gardneri NBRC 12865.</title>
        <authorList>
            <person name="Hosoyama A."/>
            <person name="Uohara A."/>
            <person name="Ohji S."/>
            <person name="Ichikawa N."/>
        </authorList>
    </citation>
    <scope>NUCLEOTIDE SEQUENCE [LARGE SCALE GENOMIC DNA]</scope>
    <source>
        <strain evidence="2 3">NBRC 12865</strain>
    </source>
</reference>
<keyword evidence="3" id="KW-1185">Reference proteome</keyword>
<dbReference type="Proteomes" id="UP000315226">
    <property type="component" value="Unassembled WGS sequence"/>
</dbReference>
<feature type="transmembrane region" description="Helical" evidence="1">
    <location>
        <begin position="60"/>
        <end position="80"/>
    </location>
</feature>
<sequence>MHFDENEPQDVREQRFAEERAVRRARRNSRPIDLGGAHIGLTVVISALALLAWFGELVALGVVGGIVLLWFLVAVIWVHADGDRAGHGFQRAYVATFGWGDMI</sequence>
<accession>A0A4Y3RNY2</accession>
<dbReference type="AlphaFoldDB" id="A0A4Y3RNY2"/>
<keyword evidence="1" id="KW-1133">Transmembrane helix</keyword>
<dbReference type="OrthoDB" id="4278120at2"/>
<feature type="transmembrane region" description="Helical" evidence="1">
    <location>
        <begin position="32"/>
        <end position="54"/>
    </location>
</feature>
<organism evidence="2 3">
    <name type="scientific">Streptomyces gardneri</name>
    <dbReference type="NCBI Taxonomy" id="66892"/>
    <lineage>
        <taxon>Bacteria</taxon>
        <taxon>Bacillati</taxon>
        <taxon>Actinomycetota</taxon>
        <taxon>Actinomycetes</taxon>
        <taxon>Kitasatosporales</taxon>
        <taxon>Streptomycetaceae</taxon>
        <taxon>Streptomyces</taxon>
    </lineage>
</organism>